<dbReference type="GO" id="GO:0009277">
    <property type="term" value="C:fungal-type cell wall"/>
    <property type="evidence" value="ECO:0007669"/>
    <property type="project" value="TreeGrafter"/>
</dbReference>
<keyword evidence="1" id="KW-0378">Hydrolase</keyword>
<feature type="disulfide bond" evidence="4">
    <location>
        <begin position="260"/>
        <end position="273"/>
    </location>
</feature>
<dbReference type="Pfam" id="PF00328">
    <property type="entry name" value="His_Phos_2"/>
    <property type="match status" value="1"/>
</dbReference>
<keyword evidence="4" id="KW-1015">Disulfide bond</keyword>
<evidence type="ECO:0000256" key="1">
    <source>
        <dbReference type="ARBA" id="ARBA00022801"/>
    </source>
</evidence>
<dbReference type="InterPro" id="IPR029033">
    <property type="entry name" value="His_PPase_superfam"/>
</dbReference>
<keyword evidence="2" id="KW-0325">Glycoprotein</keyword>
<dbReference type="Gene3D" id="3.40.50.1240">
    <property type="entry name" value="Phosphoglycerate mutase-like"/>
    <property type="match status" value="1"/>
</dbReference>
<evidence type="ECO:0000313" key="7">
    <source>
        <dbReference type="Proteomes" id="UP000697127"/>
    </source>
</evidence>
<organism evidence="6 7">
    <name type="scientific">Pichia californica</name>
    <dbReference type="NCBI Taxonomy" id="460514"/>
    <lineage>
        <taxon>Eukaryota</taxon>
        <taxon>Fungi</taxon>
        <taxon>Dikarya</taxon>
        <taxon>Ascomycota</taxon>
        <taxon>Saccharomycotina</taxon>
        <taxon>Pichiomycetes</taxon>
        <taxon>Pichiales</taxon>
        <taxon>Pichiaceae</taxon>
        <taxon>Pichia</taxon>
    </lineage>
</organism>
<evidence type="ECO:0000313" key="6">
    <source>
        <dbReference type="EMBL" id="KAG0689152.1"/>
    </source>
</evidence>
<dbReference type="CDD" id="cd07061">
    <property type="entry name" value="HP_HAP_like"/>
    <property type="match status" value="1"/>
</dbReference>
<evidence type="ECO:0000256" key="2">
    <source>
        <dbReference type="ARBA" id="ARBA00023180"/>
    </source>
</evidence>
<keyword evidence="7" id="KW-1185">Reference proteome</keyword>
<sequence>MVLTNTIIACALALFTASTDAQLVEKKYSSYATDQQNILRHLGGTGPFVEAVGWGIPTETPYQCTIDQAHLFMRHGERYATKGSDKGLRTLYDRLKNTAQNITAVGPLSFVGDESFTFFEEASWHDQETYYGPYAGTGDLFHMGNILRERYAHLVNSSKTLPIFTAGQKRVFDSAVNFANGFTFNQYAQNYTMVVLPENQDSGLNSLTNTNSCPNFDGDYEGAYANQTLQYSTIEAARLNALSPGFNITAADVYNMCGYCAFELDVRGSSPFCDALSQDAMIGFGYDKDISTYYSDGPGYNMSFVSGSAYANATLALLKDNKTEENTYFSFSHDNDLLRYVTFLGFFDIDGDLPVDHVDFYKFYSVSEIIPMGGRLITERLSCYNETSKEDDKFVRFLLNDQVIPFPNCSSGPGYSCPLDSYAEIIESQLLDFPELCAQNTSTPLYTSFYWDWESGKYPTEYTSN</sequence>
<feature type="disulfide bond" evidence="4">
    <location>
        <begin position="213"/>
        <end position="437"/>
    </location>
</feature>
<feature type="disulfide bond" evidence="4">
    <location>
        <begin position="64"/>
        <end position="383"/>
    </location>
</feature>
<gene>
    <name evidence="6" type="primary">PHO5_3</name>
    <name evidence="6" type="ORF">C6P40_005487</name>
</gene>
<dbReference type="SUPFAM" id="SSF53254">
    <property type="entry name" value="Phosphoglycerate mutase-like"/>
    <property type="match status" value="1"/>
</dbReference>
<evidence type="ECO:0000256" key="5">
    <source>
        <dbReference type="SAM" id="SignalP"/>
    </source>
</evidence>
<dbReference type="PANTHER" id="PTHR20963">
    <property type="entry name" value="MULTIPLE INOSITOL POLYPHOSPHATE PHOSPHATASE-RELATED"/>
    <property type="match status" value="1"/>
</dbReference>
<dbReference type="AlphaFoldDB" id="A0A9P6WN47"/>
<feature type="active site" description="Nucleophile" evidence="3">
    <location>
        <position position="75"/>
    </location>
</feature>
<evidence type="ECO:0000256" key="4">
    <source>
        <dbReference type="PIRSR" id="PIRSR000894-2"/>
    </source>
</evidence>
<dbReference type="Proteomes" id="UP000697127">
    <property type="component" value="Unassembled WGS sequence"/>
</dbReference>
<protein>
    <submittedName>
        <fullName evidence="6">Acid phosphatase pho5</fullName>
    </submittedName>
</protein>
<dbReference type="InterPro" id="IPR000560">
    <property type="entry name" value="His_Pase_clade-2"/>
</dbReference>
<name>A0A9P6WN47_9ASCO</name>
<accession>A0A9P6WN47</accession>
<proteinExistence type="predicted"/>
<reference evidence="6" key="1">
    <citation type="submission" date="2020-11" db="EMBL/GenBank/DDBJ databases">
        <title>Kefir isolates.</title>
        <authorList>
            <person name="Marcisauskas S."/>
            <person name="Kim Y."/>
            <person name="Blasche S."/>
        </authorList>
    </citation>
    <scope>NUCLEOTIDE SEQUENCE</scope>
    <source>
        <strain evidence="6">Olga-1</strain>
    </source>
</reference>
<comment type="caution">
    <text evidence="6">The sequence shown here is derived from an EMBL/GenBank/DDBJ whole genome shotgun (WGS) entry which is preliminary data.</text>
</comment>
<feature type="chain" id="PRO_5040465246" evidence="5">
    <location>
        <begin position="22"/>
        <end position="465"/>
    </location>
</feature>
<dbReference type="PIRSF" id="PIRSF000894">
    <property type="entry name" value="Acid_phosphatase"/>
    <property type="match status" value="1"/>
</dbReference>
<dbReference type="EMBL" id="PUHW01000098">
    <property type="protein sequence ID" value="KAG0689152.1"/>
    <property type="molecule type" value="Genomic_DNA"/>
</dbReference>
<dbReference type="InterPro" id="IPR016274">
    <property type="entry name" value="Histidine_acid_Pase_euk"/>
</dbReference>
<dbReference type="PANTHER" id="PTHR20963:SF18">
    <property type="entry name" value="ACID PHOSPHATASE PHO11-RELATED"/>
    <property type="match status" value="1"/>
</dbReference>
<feature type="disulfide bond" evidence="4">
    <location>
        <begin position="409"/>
        <end position="417"/>
    </location>
</feature>
<evidence type="ECO:0000256" key="3">
    <source>
        <dbReference type="PIRSR" id="PIRSR000894-1"/>
    </source>
</evidence>
<keyword evidence="5" id="KW-0732">Signal</keyword>
<feature type="active site" description="Proton donor" evidence="3">
    <location>
        <position position="334"/>
    </location>
</feature>
<feature type="signal peptide" evidence="5">
    <location>
        <begin position="1"/>
        <end position="21"/>
    </location>
</feature>
<dbReference type="GO" id="GO:0003993">
    <property type="term" value="F:acid phosphatase activity"/>
    <property type="evidence" value="ECO:0007669"/>
    <property type="project" value="TreeGrafter"/>
</dbReference>